<dbReference type="GeneID" id="96004258"/>
<accession>A0AB34KU03</accession>
<feature type="region of interest" description="Disordered" evidence="1">
    <location>
        <begin position="153"/>
        <end position="177"/>
    </location>
</feature>
<feature type="region of interest" description="Disordered" evidence="1">
    <location>
        <begin position="208"/>
        <end position="243"/>
    </location>
</feature>
<feature type="compositionally biased region" description="Basic and acidic residues" evidence="1">
    <location>
        <begin position="91"/>
        <end position="110"/>
    </location>
</feature>
<dbReference type="Proteomes" id="UP000803884">
    <property type="component" value="Unassembled WGS sequence"/>
</dbReference>
<name>A0AB34KU03_9PEZI</name>
<dbReference type="AlphaFoldDB" id="A0AB34KU03"/>
<gene>
    <name evidence="2" type="ORF">WHR41_02814</name>
</gene>
<evidence type="ECO:0000313" key="2">
    <source>
        <dbReference type="EMBL" id="KAL1588504.1"/>
    </source>
</evidence>
<feature type="compositionally biased region" description="Pro residues" evidence="1">
    <location>
        <begin position="12"/>
        <end position="23"/>
    </location>
</feature>
<reference evidence="2 3" key="1">
    <citation type="journal article" date="2020" name="Microbiol. Resour. Announc.">
        <title>Draft Genome Sequence of a Cladosporium Species Isolated from the Mesophotic Ascidian Didemnum maculosum.</title>
        <authorList>
            <person name="Gioti A."/>
            <person name="Siaperas R."/>
            <person name="Nikolaivits E."/>
            <person name="Le Goff G."/>
            <person name="Ouazzani J."/>
            <person name="Kotoulas G."/>
            <person name="Topakas E."/>
        </authorList>
    </citation>
    <scope>NUCLEOTIDE SEQUENCE [LARGE SCALE GENOMIC DNA]</scope>
    <source>
        <strain evidence="2 3">TM138-S3</strain>
    </source>
</reference>
<evidence type="ECO:0000256" key="1">
    <source>
        <dbReference type="SAM" id="MobiDB-lite"/>
    </source>
</evidence>
<feature type="compositionally biased region" description="Polar residues" evidence="1">
    <location>
        <begin position="24"/>
        <end position="41"/>
    </location>
</feature>
<organism evidence="2 3">
    <name type="scientific">Cladosporium halotolerans</name>
    <dbReference type="NCBI Taxonomy" id="1052096"/>
    <lineage>
        <taxon>Eukaryota</taxon>
        <taxon>Fungi</taxon>
        <taxon>Dikarya</taxon>
        <taxon>Ascomycota</taxon>
        <taxon>Pezizomycotina</taxon>
        <taxon>Dothideomycetes</taxon>
        <taxon>Dothideomycetidae</taxon>
        <taxon>Cladosporiales</taxon>
        <taxon>Cladosporiaceae</taxon>
        <taxon>Cladosporium</taxon>
    </lineage>
</organism>
<comment type="caution">
    <text evidence="2">The sequence shown here is derived from an EMBL/GenBank/DDBJ whole genome shotgun (WGS) entry which is preliminary data.</text>
</comment>
<sequence length="243" mass="25261">MAATQRAVSPPSNQPPATNPPRTPTSFPTDSHAPTTTSTGKADTLRPKHSNLGPTSNPRSLSPNTATSKPSQPRPHSRSPVPLTGAAAVAEAKRRDHQEQQQKAAAEGKRTSRNPAVQAMQALMGGGGISRPSDSPAPNKLSEPMRKVAEKITIPSQTQGDSLHASPTSMSSYGSVESTGLGAAMTATASNFPETSGQHSYVAEPADMESGQYPENGHLNVNSDDGAKAFSYPDESEIAGLVD</sequence>
<feature type="compositionally biased region" description="Polar residues" evidence="1">
    <location>
        <begin position="154"/>
        <end position="177"/>
    </location>
</feature>
<evidence type="ECO:0000313" key="3">
    <source>
        <dbReference type="Proteomes" id="UP000803884"/>
    </source>
</evidence>
<feature type="region of interest" description="Disordered" evidence="1">
    <location>
        <begin position="1"/>
        <end position="115"/>
    </location>
</feature>
<protein>
    <submittedName>
        <fullName evidence="2">Uncharacterized protein</fullName>
    </submittedName>
</protein>
<dbReference type="RefSeq" id="XP_069231609.1">
    <property type="nucleotide sequence ID" value="XM_069371420.1"/>
</dbReference>
<feature type="compositionally biased region" description="Polar residues" evidence="1">
    <location>
        <begin position="52"/>
        <end position="71"/>
    </location>
</feature>
<dbReference type="EMBL" id="JAAQHG020000007">
    <property type="protein sequence ID" value="KAL1588504.1"/>
    <property type="molecule type" value="Genomic_DNA"/>
</dbReference>
<keyword evidence="3" id="KW-1185">Reference proteome</keyword>
<proteinExistence type="predicted"/>